<dbReference type="SUPFAM" id="SSF55821">
    <property type="entry name" value="YrdC/RibB"/>
    <property type="match status" value="1"/>
</dbReference>
<dbReference type="EMBL" id="NOZQ01000225">
    <property type="protein sequence ID" value="OYD13686.1"/>
    <property type="molecule type" value="Genomic_DNA"/>
</dbReference>
<dbReference type="EC" id="2.7.7.87" evidence="4"/>
<dbReference type="Pfam" id="PF01300">
    <property type="entry name" value="Sua5_yciO_yrdC"/>
    <property type="match status" value="1"/>
</dbReference>
<feature type="active site" description="Proton donor" evidence="14">
    <location>
        <position position="320"/>
    </location>
</feature>
<evidence type="ECO:0000313" key="17">
    <source>
        <dbReference type="Proteomes" id="UP000215215"/>
    </source>
</evidence>
<evidence type="ECO:0000256" key="6">
    <source>
        <dbReference type="ARBA" id="ARBA00022679"/>
    </source>
</evidence>
<evidence type="ECO:0000256" key="11">
    <source>
        <dbReference type="ARBA" id="ARBA00022840"/>
    </source>
</evidence>
<feature type="active site" description="Nucleophile" evidence="14">
    <location>
        <position position="210"/>
    </location>
</feature>
<evidence type="ECO:0000256" key="4">
    <source>
        <dbReference type="ARBA" id="ARBA00012584"/>
    </source>
</evidence>
<dbReference type="GO" id="GO:0005524">
    <property type="term" value="F:ATP binding"/>
    <property type="evidence" value="ECO:0007669"/>
    <property type="project" value="UniProtKB-KW"/>
</dbReference>
<dbReference type="SMART" id="SM00226">
    <property type="entry name" value="LMWPc"/>
    <property type="match status" value="1"/>
</dbReference>
<evidence type="ECO:0000256" key="3">
    <source>
        <dbReference type="ARBA" id="ARBA00011063"/>
    </source>
</evidence>
<reference evidence="16 17" key="1">
    <citation type="submission" date="2017-07" db="EMBL/GenBank/DDBJ databases">
        <title>Recovery of genomes from metagenomes via a dereplication, aggregation, and scoring strategy.</title>
        <authorList>
            <person name="Sieber C.M."/>
            <person name="Probst A.J."/>
            <person name="Sharrar A."/>
            <person name="Thomas B.C."/>
            <person name="Hess M."/>
            <person name="Tringe S.G."/>
            <person name="Banfield J.F."/>
        </authorList>
    </citation>
    <scope>NUCLEOTIDE SEQUENCE [LARGE SCALE GENOMIC DNA]</scope>
    <source>
        <strain evidence="16">JGI_Cruoil_03_44_89</strain>
    </source>
</reference>
<evidence type="ECO:0000256" key="13">
    <source>
        <dbReference type="ARBA" id="ARBA00048366"/>
    </source>
</evidence>
<dbReference type="InterPro" id="IPR036196">
    <property type="entry name" value="Ptyr_pPase_sf"/>
</dbReference>
<dbReference type="Gene3D" id="3.90.870.10">
    <property type="entry name" value="DHBP synthase"/>
    <property type="match status" value="1"/>
</dbReference>
<comment type="subcellular location">
    <subcellularLocation>
        <location evidence="1">Cytoplasm</location>
    </subcellularLocation>
</comment>
<dbReference type="NCBIfam" id="TIGR00057">
    <property type="entry name" value="L-threonylcarbamoyladenylate synthase"/>
    <property type="match status" value="1"/>
</dbReference>
<dbReference type="GO" id="GO:0006450">
    <property type="term" value="P:regulation of translational fidelity"/>
    <property type="evidence" value="ECO:0007669"/>
    <property type="project" value="TreeGrafter"/>
</dbReference>
<comment type="similarity">
    <text evidence="3">Belongs to the low molecular weight phosphotyrosine protein phosphatase family.</text>
</comment>
<evidence type="ECO:0000256" key="5">
    <source>
        <dbReference type="ARBA" id="ARBA00022490"/>
    </source>
</evidence>
<dbReference type="PANTHER" id="PTHR17490">
    <property type="entry name" value="SUA5"/>
    <property type="match status" value="1"/>
</dbReference>
<keyword evidence="10" id="KW-0378">Hydrolase</keyword>
<comment type="catalytic activity">
    <reaction evidence="13">
        <text>L-threonine + hydrogencarbonate + ATP = L-threonylcarbamoyladenylate + diphosphate + H2O</text>
        <dbReference type="Rhea" id="RHEA:36407"/>
        <dbReference type="ChEBI" id="CHEBI:15377"/>
        <dbReference type="ChEBI" id="CHEBI:17544"/>
        <dbReference type="ChEBI" id="CHEBI:30616"/>
        <dbReference type="ChEBI" id="CHEBI:33019"/>
        <dbReference type="ChEBI" id="CHEBI:57926"/>
        <dbReference type="ChEBI" id="CHEBI:73682"/>
        <dbReference type="EC" id="2.7.7.87"/>
    </reaction>
</comment>
<name>A0A235BNC6_UNCW3</name>
<dbReference type="GO" id="GO:0061710">
    <property type="term" value="F:L-threonylcarbamoyladenylate synthase"/>
    <property type="evidence" value="ECO:0007669"/>
    <property type="project" value="UniProtKB-EC"/>
</dbReference>
<evidence type="ECO:0000256" key="10">
    <source>
        <dbReference type="ARBA" id="ARBA00022801"/>
    </source>
</evidence>
<feature type="domain" description="YrdC-like" evidence="15">
    <location>
        <begin position="1"/>
        <end position="183"/>
    </location>
</feature>
<dbReference type="GO" id="GO:0005737">
    <property type="term" value="C:cytoplasm"/>
    <property type="evidence" value="ECO:0007669"/>
    <property type="project" value="UniProtKB-SubCell"/>
</dbReference>
<dbReference type="PROSITE" id="PS51163">
    <property type="entry name" value="YRDC"/>
    <property type="match status" value="1"/>
</dbReference>
<evidence type="ECO:0000313" key="16">
    <source>
        <dbReference type="EMBL" id="OYD13686.1"/>
    </source>
</evidence>
<evidence type="ECO:0000256" key="1">
    <source>
        <dbReference type="ARBA" id="ARBA00004496"/>
    </source>
</evidence>
<evidence type="ECO:0000256" key="12">
    <source>
        <dbReference type="ARBA" id="ARBA00029774"/>
    </source>
</evidence>
<protein>
    <recommendedName>
        <fullName evidence="12">L-threonylcarbamoyladenylate synthase</fullName>
        <ecNumber evidence="4">2.7.7.87</ecNumber>
    </recommendedName>
    <alternativeName>
        <fullName evidence="12">L-threonylcarbamoyladenylate synthase</fullName>
    </alternativeName>
</protein>
<dbReference type="GO" id="GO:0000049">
    <property type="term" value="F:tRNA binding"/>
    <property type="evidence" value="ECO:0007669"/>
    <property type="project" value="TreeGrafter"/>
</dbReference>
<keyword evidence="8" id="KW-0548">Nucleotidyltransferase</keyword>
<dbReference type="GO" id="GO:0003725">
    <property type="term" value="F:double-stranded RNA binding"/>
    <property type="evidence" value="ECO:0007669"/>
    <property type="project" value="InterPro"/>
</dbReference>
<dbReference type="InterPro" id="IPR023485">
    <property type="entry name" value="Ptyr_pPase"/>
</dbReference>
<dbReference type="GO" id="GO:0004725">
    <property type="term" value="F:protein tyrosine phosphatase activity"/>
    <property type="evidence" value="ECO:0007669"/>
    <property type="project" value="InterPro"/>
</dbReference>
<gene>
    <name evidence="16" type="ORF">CH333_10450</name>
</gene>
<proteinExistence type="inferred from homology"/>
<evidence type="ECO:0000256" key="9">
    <source>
        <dbReference type="ARBA" id="ARBA00022741"/>
    </source>
</evidence>
<comment type="caution">
    <text evidence="16">The sequence shown here is derived from an EMBL/GenBank/DDBJ whole genome shotgun (WGS) entry which is preliminary data.</text>
</comment>
<dbReference type="AlphaFoldDB" id="A0A235BNC6"/>
<evidence type="ECO:0000256" key="14">
    <source>
        <dbReference type="PIRSR" id="PIRSR617867-1"/>
    </source>
</evidence>
<keyword evidence="6" id="KW-0808">Transferase</keyword>
<dbReference type="PRINTS" id="PR00719">
    <property type="entry name" value="LMWPTPASE"/>
</dbReference>
<dbReference type="Pfam" id="PF01451">
    <property type="entry name" value="LMWPc"/>
    <property type="match status" value="1"/>
</dbReference>
<evidence type="ECO:0000256" key="8">
    <source>
        <dbReference type="ARBA" id="ARBA00022695"/>
    </source>
</evidence>
<dbReference type="SUPFAM" id="SSF52788">
    <property type="entry name" value="Phosphotyrosine protein phosphatases I"/>
    <property type="match status" value="1"/>
</dbReference>
<keyword evidence="7" id="KW-0819">tRNA processing</keyword>
<keyword evidence="5" id="KW-0963">Cytoplasm</keyword>
<dbReference type="InterPro" id="IPR017867">
    <property type="entry name" value="Tyr_phospatase_low_mol_wt"/>
</dbReference>
<keyword evidence="11" id="KW-0067">ATP-binding</keyword>
<evidence type="ECO:0000256" key="2">
    <source>
        <dbReference type="ARBA" id="ARBA00007663"/>
    </source>
</evidence>
<organism evidence="16 17">
    <name type="scientific">candidate division WOR-3 bacterium JGI_Cruoil_03_44_89</name>
    <dbReference type="NCBI Taxonomy" id="1973748"/>
    <lineage>
        <taxon>Bacteria</taxon>
        <taxon>Bacteria division WOR-3</taxon>
    </lineage>
</organism>
<dbReference type="PANTHER" id="PTHR17490:SF16">
    <property type="entry name" value="THREONYLCARBAMOYL-AMP SYNTHASE"/>
    <property type="match status" value="1"/>
</dbReference>
<comment type="similarity">
    <text evidence="2">Belongs to the SUA5 family.</text>
</comment>
<dbReference type="Proteomes" id="UP000215215">
    <property type="component" value="Unassembled WGS sequence"/>
</dbReference>
<dbReference type="InterPro" id="IPR017945">
    <property type="entry name" value="DHBP_synth_RibB-like_a/b_dom"/>
</dbReference>
<sequence length="353" mass="39333">MRWLSRTISVLRDGGVIAFPTDTVYGIGCDATCKEALERIYRIKHRKENKPLVMFIPSRDHLEMITPGAAQLISELSQYFWPGPLTLVVKAKEGTPIAAEDGTLGVRVPNEKHILAVLHHYPNPLATTSCNLEGLPTLSNAREIKAVFGDAIDYIMGGNPPEPQIPSTVLKIAPPTLLRKGKVSIFEIEKRVGRKVKLSPGMRVGILFVCSANLCRSQMAVGLARTMMSRNIFTGSAGVFASQNFPPSLLAASVMDEIGIDIRGQSSRPITLDIVYKYDLILCMEETQRNWIVSNYPDIGDRVFLLGKFGKEKKGVEIQDPAGGEIEDYRRCRDEIKDEIRRVFKYLEIGYHD</sequence>
<dbReference type="GO" id="GO:0008033">
    <property type="term" value="P:tRNA processing"/>
    <property type="evidence" value="ECO:0007669"/>
    <property type="project" value="UniProtKB-KW"/>
</dbReference>
<keyword evidence="9" id="KW-0547">Nucleotide-binding</keyword>
<dbReference type="InterPro" id="IPR006070">
    <property type="entry name" value="Sua5-like_dom"/>
</dbReference>
<accession>A0A235BNC6</accession>
<evidence type="ECO:0000259" key="15">
    <source>
        <dbReference type="PROSITE" id="PS51163"/>
    </source>
</evidence>
<dbReference type="InterPro" id="IPR050156">
    <property type="entry name" value="TC-AMP_synthase_SUA5"/>
</dbReference>
<dbReference type="Gene3D" id="3.40.50.2300">
    <property type="match status" value="1"/>
</dbReference>
<evidence type="ECO:0000256" key="7">
    <source>
        <dbReference type="ARBA" id="ARBA00022694"/>
    </source>
</evidence>
<feature type="active site" evidence="14">
    <location>
        <position position="216"/>
    </location>
</feature>